<dbReference type="Proteomes" id="UP001152607">
    <property type="component" value="Unassembled WGS sequence"/>
</dbReference>
<dbReference type="EMBL" id="CAOQHR010000004">
    <property type="protein sequence ID" value="CAI6334309.1"/>
    <property type="molecule type" value="Genomic_DNA"/>
</dbReference>
<dbReference type="AlphaFoldDB" id="A0A9W4XJK0"/>
<sequence length="50" mass="5156">MTSSCSRGTLMGGSIFVVLLTPMAVASKLASLVARILSLARAPYGVTMIL</sequence>
<keyword evidence="2" id="KW-1185">Reference proteome</keyword>
<evidence type="ECO:0000313" key="2">
    <source>
        <dbReference type="Proteomes" id="UP001152607"/>
    </source>
</evidence>
<protein>
    <submittedName>
        <fullName evidence="1">Uncharacterized protein</fullName>
    </submittedName>
</protein>
<comment type="caution">
    <text evidence="1">The sequence shown here is derived from an EMBL/GenBank/DDBJ whole genome shotgun (WGS) entry which is preliminary data.</text>
</comment>
<gene>
    <name evidence="1" type="ORF">PDIGIT_LOCUS7366</name>
</gene>
<proteinExistence type="predicted"/>
<reference evidence="1" key="1">
    <citation type="submission" date="2023-01" db="EMBL/GenBank/DDBJ databases">
        <authorList>
            <person name="Van Ghelder C."/>
            <person name="Rancurel C."/>
        </authorList>
    </citation>
    <scope>NUCLEOTIDE SEQUENCE</scope>
    <source>
        <strain evidence="1">CNCM I-4278</strain>
    </source>
</reference>
<evidence type="ECO:0000313" key="1">
    <source>
        <dbReference type="EMBL" id="CAI6334309.1"/>
    </source>
</evidence>
<organism evidence="1 2">
    <name type="scientific">Periconia digitata</name>
    <dbReference type="NCBI Taxonomy" id="1303443"/>
    <lineage>
        <taxon>Eukaryota</taxon>
        <taxon>Fungi</taxon>
        <taxon>Dikarya</taxon>
        <taxon>Ascomycota</taxon>
        <taxon>Pezizomycotina</taxon>
        <taxon>Dothideomycetes</taxon>
        <taxon>Pleosporomycetidae</taxon>
        <taxon>Pleosporales</taxon>
        <taxon>Massarineae</taxon>
        <taxon>Periconiaceae</taxon>
        <taxon>Periconia</taxon>
    </lineage>
</organism>
<name>A0A9W4XJK0_9PLEO</name>
<accession>A0A9W4XJK0</accession>